<accession>A0ABU7BRC1</accession>
<organism evidence="1 2">
    <name type="scientific">Ataeniobius toweri</name>
    <dbReference type="NCBI Taxonomy" id="208326"/>
    <lineage>
        <taxon>Eukaryota</taxon>
        <taxon>Metazoa</taxon>
        <taxon>Chordata</taxon>
        <taxon>Craniata</taxon>
        <taxon>Vertebrata</taxon>
        <taxon>Euteleostomi</taxon>
        <taxon>Actinopterygii</taxon>
        <taxon>Neopterygii</taxon>
        <taxon>Teleostei</taxon>
        <taxon>Neoteleostei</taxon>
        <taxon>Acanthomorphata</taxon>
        <taxon>Ovalentaria</taxon>
        <taxon>Atherinomorphae</taxon>
        <taxon>Cyprinodontiformes</taxon>
        <taxon>Goodeidae</taxon>
        <taxon>Ataeniobius</taxon>
    </lineage>
</organism>
<gene>
    <name evidence="1" type="ORF">ATANTOWER_021998</name>
</gene>
<comment type="caution">
    <text evidence="1">The sequence shown here is derived from an EMBL/GenBank/DDBJ whole genome shotgun (WGS) entry which is preliminary data.</text>
</comment>
<dbReference type="Proteomes" id="UP001345963">
    <property type="component" value="Unassembled WGS sequence"/>
</dbReference>
<dbReference type="EMBL" id="JAHUTI010063768">
    <property type="protein sequence ID" value="MED6253083.1"/>
    <property type="molecule type" value="Genomic_DNA"/>
</dbReference>
<evidence type="ECO:0000313" key="2">
    <source>
        <dbReference type="Proteomes" id="UP001345963"/>
    </source>
</evidence>
<proteinExistence type="predicted"/>
<sequence>MTAYYHPVLTSSGSLLHTHTPTHKEIITQDLLSILSLAPPLFSSSSLPFHPYPRYAQLPFYLEPSFLQTVARLGFRFELQGKLQNLRKKIIIEVVPAFWSGLTGQASHQYSQISAEFIHISLDHVS</sequence>
<protein>
    <submittedName>
        <fullName evidence="1">Uncharacterized protein</fullName>
    </submittedName>
</protein>
<evidence type="ECO:0000313" key="1">
    <source>
        <dbReference type="EMBL" id="MED6253083.1"/>
    </source>
</evidence>
<name>A0ABU7BRC1_9TELE</name>
<keyword evidence="2" id="KW-1185">Reference proteome</keyword>
<reference evidence="1 2" key="1">
    <citation type="submission" date="2021-07" db="EMBL/GenBank/DDBJ databases">
        <authorList>
            <person name="Palmer J.M."/>
        </authorList>
    </citation>
    <scope>NUCLEOTIDE SEQUENCE [LARGE SCALE GENOMIC DNA]</scope>
    <source>
        <strain evidence="1 2">AT_MEX2019</strain>
        <tissue evidence="1">Muscle</tissue>
    </source>
</reference>